<dbReference type="RefSeq" id="WP_140022357.1">
    <property type="nucleotide sequence ID" value="NZ_JACIEX010000013.1"/>
</dbReference>
<dbReference type="GO" id="GO:0008643">
    <property type="term" value="P:carbohydrate transport"/>
    <property type="evidence" value="ECO:0007669"/>
    <property type="project" value="InterPro"/>
</dbReference>
<evidence type="ECO:0000313" key="11">
    <source>
        <dbReference type="Proteomes" id="UP000553980"/>
    </source>
</evidence>
<keyword evidence="4" id="KW-0547">Nucleotide-binding</keyword>
<organism evidence="9 10">
    <name type="scientific">Brucella pecoris</name>
    <dbReference type="NCBI Taxonomy" id="867683"/>
    <lineage>
        <taxon>Bacteria</taxon>
        <taxon>Pseudomonadati</taxon>
        <taxon>Pseudomonadota</taxon>
        <taxon>Alphaproteobacteria</taxon>
        <taxon>Hyphomicrobiales</taxon>
        <taxon>Brucellaceae</taxon>
        <taxon>Brucella/Ochrobactrum group</taxon>
        <taxon>Brucella</taxon>
    </lineage>
</organism>
<dbReference type="InterPro" id="IPR012340">
    <property type="entry name" value="NA-bd_OB-fold"/>
</dbReference>
<evidence type="ECO:0000259" key="7">
    <source>
        <dbReference type="PROSITE" id="PS50893"/>
    </source>
</evidence>
<dbReference type="Gene3D" id="3.40.50.300">
    <property type="entry name" value="P-loop containing nucleotide triphosphate hydrolases"/>
    <property type="match status" value="1"/>
</dbReference>
<reference evidence="9 10" key="1">
    <citation type="journal article" date="2011" name="Int. J. Syst. Evol. Microbiol.">
        <title>Ochrobactrum pecoris sp. nov., isolated from farm animals.</title>
        <authorList>
            <person name="Kampfer P."/>
            <person name="Huber B."/>
            <person name="Busse H.J."/>
            <person name="Scholz H.C."/>
            <person name="Tomaso H."/>
            <person name="Hotzel H."/>
            <person name="Melzer F."/>
        </authorList>
    </citation>
    <scope>NUCLEOTIDE SEQUENCE [LARGE SCALE GENOMIC DNA]</scope>
    <source>
        <strain evidence="9 10">08RB2639</strain>
    </source>
</reference>
<dbReference type="InterPro" id="IPR003439">
    <property type="entry name" value="ABC_transporter-like_ATP-bd"/>
</dbReference>
<dbReference type="SUPFAM" id="SSF50331">
    <property type="entry name" value="MOP-like"/>
    <property type="match status" value="1"/>
</dbReference>
<dbReference type="Pfam" id="PF08402">
    <property type="entry name" value="TOBE_2"/>
    <property type="match status" value="1"/>
</dbReference>
<dbReference type="SMART" id="SM00382">
    <property type="entry name" value="AAA"/>
    <property type="match status" value="1"/>
</dbReference>
<keyword evidence="11" id="KW-1185">Reference proteome</keyword>
<evidence type="ECO:0000256" key="2">
    <source>
        <dbReference type="ARBA" id="ARBA00005417"/>
    </source>
</evidence>
<evidence type="ECO:0000313" key="10">
    <source>
        <dbReference type="Proteomes" id="UP000313390"/>
    </source>
</evidence>
<accession>A0A5C5CED2</accession>
<dbReference type="SUPFAM" id="SSF52540">
    <property type="entry name" value="P-loop containing nucleoside triphosphate hydrolases"/>
    <property type="match status" value="1"/>
</dbReference>
<dbReference type="GO" id="GO:0140359">
    <property type="term" value="F:ABC-type transporter activity"/>
    <property type="evidence" value="ECO:0007669"/>
    <property type="project" value="InterPro"/>
</dbReference>
<dbReference type="OrthoDB" id="7817850at2"/>
<sequence length="357" mass="39198">MAAVECRSMLKRYGAQEVIRDFNLAINDHEFVVFLGPSGCGKSTILRMIAGLEEITGGDLMIGGQRVNDRDPGDRGIAMVFQNYALYPHMTVQENIVFGLERAGTPKQTIATRLAPVVTALGLEAYLARKPAELSGGQQQRVAIARAMIKTPDVFLFDEPLSNLDAKLRGSLRVEIANLHHELKTTSIYVTHDQLEAMTLADRIVLMKDGRIEQMGTPEEIYQAPATLFAAGFIGTPNMNFFELNASDGQLADETIRLPCPSGLHQGPVTVGIRPGSFSLNEEGGQIRGEIERNEFHGENRLVTIRTGKHFFNIAVPASMRLREGQNIGLDVMADSLHLFDTNTALRIPVSGRQQEG</sequence>
<dbReference type="GO" id="GO:0016887">
    <property type="term" value="F:ATP hydrolysis activity"/>
    <property type="evidence" value="ECO:0007669"/>
    <property type="project" value="InterPro"/>
</dbReference>
<dbReference type="GO" id="GO:0055052">
    <property type="term" value="C:ATP-binding cassette (ABC) transporter complex, substrate-binding subunit-containing"/>
    <property type="evidence" value="ECO:0007669"/>
    <property type="project" value="TreeGrafter"/>
</dbReference>
<dbReference type="InterPro" id="IPR015855">
    <property type="entry name" value="ABC_transpr_MalK-like"/>
</dbReference>
<dbReference type="Pfam" id="PF00005">
    <property type="entry name" value="ABC_tran"/>
    <property type="match status" value="1"/>
</dbReference>
<name>A0A5C5CED2_9HYPH</name>
<evidence type="ECO:0000256" key="5">
    <source>
        <dbReference type="ARBA" id="ARBA00022840"/>
    </source>
</evidence>
<dbReference type="Proteomes" id="UP000313390">
    <property type="component" value="Unassembled WGS sequence"/>
</dbReference>
<dbReference type="PANTHER" id="PTHR43875">
    <property type="entry name" value="MALTODEXTRIN IMPORT ATP-BINDING PROTEIN MSMX"/>
    <property type="match status" value="1"/>
</dbReference>
<dbReference type="InterPro" id="IPR047641">
    <property type="entry name" value="ABC_transpr_MalK/UgpC-like"/>
</dbReference>
<comment type="subcellular location">
    <subcellularLocation>
        <location evidence="1">Cell inner membrane</location>
        <topology evidence="1">Peripheral membrane protein</topology>
    </subcellularLocation>
</comment>
<gene>
    <name evidence="9" type="primary">ugpC</name>
    <name evidence="9" type="ORF">FIB18_19950</name>
    <name evidence="8" type="ORF">GGQ79_004302</name>
</gene>
<dbReference type="InterPro" id="IPR027417">
    <property type="entry name" value="P-loop_NTPase"/>
</dbReference>
<evidence type="ECO:0000313" key="9">
    <source>
        <dbReference type="EMBL" id="TNV09717.1"/>
    </source>
</evidence>
<evidence type="ECO:0000313" key="8">
    <source>
        <dbReference type="EMBL" id="MBB4095750.1"/>
    </source>
</evidence>
<comment type="caution">
    <text evidence="9">The sequence shown here is derived from an EMBL/GenBank/DDBJ whole genome shotgun (WGS) entry which is preliminary data.</text>
</comment>
<dbReference type="InterPro" id="IPR008995">
    <property type="entry name" value="Mo/tungstate-bd_C_term_dom"/>
</dbReference>
<dbReference type="PROSITE" id="PS50893">
    <property type="entry name" value="ABC_TRANSPORTER_2"/>
    <property type="match status" value="1"/>
</dbReference>
<keyword evidence="8" id="KW-0762">Sugar transport</keyword>
<dbReference type="AlphaFoldDB" id="A0A5C5CED2"/>
<dbReference type="CDD" id="cd03301">
    <property type="entry name" value="ABC_MalK_N"/>
    <property type="match status" value="1"/>
</dbReference>
<dbReference type="GO" id="GO:0005524">
    <property type="term" value="F:ATP binding"/>
    <property type="evidence" value="ECO:0007669"/>
    <property type="project" value="UniProtKB-KW"/>
</dbReference>
<dbReference type="PROSITE" id="PS00211">
    <property type="entry name" value="ABC_TRANSPORTER_1"/>
    <property type="match status" value="1"/>
</dbReference>
<dbReference type="InterPro" id="IPR003593">
    <property type="entry name" value="AAA+_ATPase"/>
</dbReference>
<dbReference type="NCBIfam" id="NF008653">
    <property type="entry name" value="PRK11650.1"/>
    <property type="match status" value="1"/>
</dbReference>
<protein>
    <submittedName>
        <fullName evidence="8">Multiple sugar transport system ATP-binding protein</fullName>
    </submittedName>
    <submittedName>
        <fullName evidence="9">sn-glycerol-3-phosphate ABC transporter ATP-binding protein UgpC</fullName>
    </submittedName>
</protein>
<evidence type="ECO:0000256" key="3">
    <source>
        <dbReference type="ARBA" id="ARBA00022448"/>
    </source>
</evidence>
<comment type="similarity">
    <text evidence="2">Belongs to the ABC transporter superfamily.</text>
</comment>
<keyword evidence="5 9" id="KW-0067">ATP-binding</keyword>
<reference evidence="8 11" key="3">
    <citation type="submission" date="2020-08" db="EMBL/GenBank/DDBJ databases">
        <title>Genomic Encyclopedia of Type Strains, Phase IV (KMG-IV): sequencing the most valuable type-strain genomes for metagenomic binning, comparative biology and taxonomic classification.</title>
        <authorList>
            <person name="Goeker M."/>
        </authorList>
    </citation>
    <scope>NUCLEOTIDE SEQUENCE [LARGE SCALE GENOMIC DNA]</scope>
    <source>
        <strain evidence="8 11">DSM 23868</strain>
    </source>
</reference>
<dbReference type="InterPro" id="IPR017871">
    <property type="entry name" value="ABC_transporter-like_CS"/>
</dbReference>
<reference evidence="9" key="2">
    <citation type="submission" date="2019-06" db="EMBL/GenBank/DDBJ databases">
        <authorList>
            <person name="Hu M."/>
        </authorList>
    </citation>
    <scope>NUCLEOTIDE SEQUENCE</scope>
    <source>
        <strain evidence="9">08RB2639</strain>
    </source>
</reference>
<dbReference type="Gene3D" id="2.40.50.100">
    <property type="match status" value="1"/>
</dbReference>
<feature type="domain" description="ABC transporter" evidence="7">
    <location>
        <begin position="4"/>
        <end position="234"/>
    </location>
</feature>
<keyword evidence="3" id="KW-0813">Transport</keyword>
<proteinExistence type="inferred from homology"/>
<dbReference type="Proteomes" id="UP000553980">
    <property type="component" value="Unassembled WGS sequence"/>
</dbReference>
<dbReference type="PANTHER" id="PTHR43875:SF1">
    <property type="entry name" value="OSMOPROTECTIVE COMPOUNDS UPTAKE ATP-BINDING PROTEIN GGTA"/>
    <property type="match status" value="1"/>
</dbReference>
<evidence type="ECO:0000256" key="4">
    <source>
        <dbReference type="ARBA" id="ARBA00022741"/>
    </source>
</evidence>
<dbReference type="EMBL" id="VEWK01000012">
    <property type="protein sequence ID" value="TNV09717.1"/>
    <property type="molecule type" value="Genomic_DNA"/>
</dbReference>
<dbReference type="FunFam" id="3.40.50.300:FF:000042">
    <property type="entry name" value="Maltose/maltodextrin ABC transporter, ATP-binding protein"/>
    <property type="match status" value="1"/>
</dbReference>
<evidence type="ECO:0000256" key="1">
    <source>
        <dbReference type="ARBA" id="ARBA00004417"/>
    </source>
</evidence>
<dbReference type="InterPro" id="IPR013611">
    <property type="entry name" value="Transp-assoc_OB_typ2"/>
</dbReference>
<evidence type="ECO:0000256" key="6">
    <source>
        <dbReference type="ARBA" id="ARBA00055162"/>
    </source>
</evidence>
<dbReference type="Gene3D" id="2.40.50.140">
    <property type="entry name" value="Nucleic acid-binding proteins"/>
    <property type="match status" value="1"/>
</dbReference>
<comment type="function">
    <text evidence="6">Probably part of an ABC transporter complex. Probably Responsible for energy coupling to the transport system.</text>
</comment>
<dbReference type="EMBL" id="JACIEX010000013">
    <property type="protein sequence ID" value="MBB4095750.1"/>
    <property type="molecule type" value="Genomic_DNA"/>
</dbReference>